<proteinExistence type="predicted"/>
<gene>
    <name evidence="3" type="ORF">PCOS0759_LOCUS9510</name>
</gene>
<dbReference type="GO" id="GO:0045505">
    <property type="term" value="F:dynein intermediate chain binding"/>
    <property type="evidence" value="ECO:0007669"/>
    <property type="project" value="InterPro"/>
</dbReference>
<feature type="compositionally biased region" description="Polar residues" evidence="2">
    <location>
        <begin position="54"/>
        <end position="63"/>
    </location>
</feature>
<evidence type="ECO:0000313" key="3">
    <source>
        <dbReference type="EMBL" id="CAD9086256.1"/>
    </source>
</evidence>
<organism evidence="3">
    <name type="scientific">Percolomonas cosmopolitus</name>
    <dbReference type="NCBI Taxonomy" id="63605"/>
    <lineage>
        <taxon>Eukaryota</taxon>
        <taxon>Discoba</taxon>
        <taxon>Heterolobosea</taxon>
        <taxon>Tetramitia</taxon>
        <taxon>Eutetramitia</taxon>
        <taxon>Percolomonadidae</taxon>
        <taxon>Percolomonas</taxon>
    </lineage>
</organism>
<dbReference type="GO" id="GO:0007018">
    <property type="term" value="P:microtubule-based movement"/>
    <property type="evidence" value="ECO:0007669"/>
    <property type="project" value="InterPro"/>
</dbReference>
<reference evidence="3" key="1">
    <citation type="submission" date="2021-01" db="EMBL/GenBank/DDBJ databases">
        <authorList>
            <person name="Corre E."/>
            <person name="Pelletier E."/>
            <person name="Niang G."/>
            <person name="Scheremetjew M."/>
            <person name="Finn R."/>
            <person name="Kale V."/>
            <person name="Holt S."/>
            <person name="Cochrane G."/>
            <person name="Meng A."/>
            <person name="Brown T."/>
            <person name="Cohen L."/>
        </authorList>
    </citation>
    <scope>NUCLEOTIDE SEQUENCE</scope>
    <source>
        <strain evidence="3">WS</strain>
    </source>
</reference>
<evidence type="ECO:0000256" key="1">
    <source>
        <dbReference type="SAM" id="Coils"/>
    </source>
</evidence>
<keyword evidence="1" id="KW-0175">Coiled coil</keyword>
<evidence type="ECO:0000256" key="2">
    <source>
        <dbReference type="SAM" id="MobiDB-lite"/>
    </source>
</evidence>
<feature type="coiled-coil region" evidence="1">
    <location>
        <begin position="1450"/>
        <end position="1477"/>
    </location>
</feature>
<dbReference type="PANTHER" id="PTHR22878:SF68">
    <property type="entry name" value="DYNEIN HEAVY CHAIN 6, AXONEMAL-LIKE"/>
    <property type="match status" value="1"/>
</dbReference>
<dbReference type="Gene3D" id="1.20.920.20">
    <property type="match status" value="1"/>
</dbReference>
<feature type="region of interest" description="Disordered" evidence="2">
    <location>
        <begin position="1"/>
        <end position="65"/>
    </location>
</feature>
<feature type="coiled-coil region" evidence="1">
    <location>
        <begin position="1694"/>
        <end position="1728"/>
    </location>
</feature>
<dbReference type="GO" id="GO:0051959">
    <property type="term" value="F:dynein light intermediate chain binding"/>
    <property type="evidence" value="ECO:0007669"/>
    <property type="project" value="InterPro"/>
</dbReference>
<dbReference type="GO" id="GO:0030286">
    <property type="term" value="C:dynein complex"/>
    <property type="evidence" value="ECO:0007669"/>
    <property type="project" value="InterPro"/>
</dbReference>
<accession>A0A7S1KWH7</accession>
<sequence length="1816" mass="205697">MLNSPRNSRPSSSKSKESRLSFRRLGSPTSSPKNAHENTKESGQLSELERTKANGGTQSTGSGKANIAVPLTEQTQPASLTQRHLHALSITCKPFDSHTCLALLIQYSDSSHLDDLLDMLSSTCHAQIYRVISYTNRVLLYWDVSHSHRNILVYTSAALYCLWRNRESYQCASMGVGILYQLKLTSWNEPMLMGEVVDQAEEVMEALFGHHISANAGANTGTPSAAQLGSVGLSQELVEIVKDSPYMKQFQTELIYLGSGRDEPGNLVDDEDFMDTAAACHLITSLQTKLKKKKRPMKRKSMHNGLSSFSSLDELPVDSNVSEQSLAREQLMNIDTSTLERYVSPFVRRCASNLHQKPLQEITFPSCQIHVLLKDLLLAFHDEFTLVNSHIPLLSQIVKEVDRIVAAYCGTLSFVGVDKSNLLISASFGLKPSHHFYNAVARAISASKIIHVEYQQLVSKHWSADTWNLLNSSQCTIGISCADSELETLSCAQRELFYYNGRACYVAHALATDNSSGVFFDAPCHPHICKYANLLASKLSNQSPTFQTYSLISQQHETPVHCFASVEDKIRVERLLSHFHKRSFQSRAMYLYGEPGSPKSHLLLWSVKKSIRYSVASVWIEGDSLFRNSLLLPFKNLIQEIIFSSHTNISPSFDFIQNRVTQLSKKWSQHCHLLQLFLPSEFFHGAPDAMDDSTSRHFLLDMLSDLIVSYFSRLPHNGILFCICNIHWIDTLSLDLLGQCMQKMQQNSCFLLSGTHPTFPLSRFQCFDTPVSIHEVSPNLPPSELKEFCSSFLDGARLHKNMEQFFSDCTTVPLLQLETFVQLLQEKCEITAFSDSTKRITASFVGEAPQLQQLYPLIRERIELLSELQSDILQVASVFGTRITERRLVALLKSTHDLQEIREAVFTLMHKKRLLIHAMDSFDDDHQWICMRHPVIRDVVYDLMPSSRRLQLHKDIFLSMLKEGKVDKRPSSLLNELVHHVSSVVCEEESISITDDTTLCAAQLNCDLTEWLSILGAADDSFISYQRAQAIFEKALNTSSERPVEDMRQLEVRIYFEGARIQYWRTGFSQECLQLAQQCQDACNLKSEKEFFTFIVLSSLISLIHFFAENDKEKAVLTLDVASRLLDESSFKGQQELKILVACRRSLMDMLRWDEESSVPMHAQTTLKNLLDEALINGKSSIQCSPLNEPDLIIEGIGVRAVYEWILGHFSNVRALLNYLNELISERDVRFMHYASVACAIVTRFTMTFLQGSDELTSPDWTSDHMMALLSEFLEQDGCNIVWHHALSFIRLVQLDSLSQKELDQLMHHHSVITSTISISNTSWIGPVITCILVAKLLSHECHSEAQMVLSSSMESKEGSFLTPLMLLEAACIEQMHLANSAASSVDSFRARLNVISVTLAFSDAYRCAEQLKSPGQQLLCLHEWESFETLLETSKDIFNIPTDAQNEVMDQIEKDLSALKVKSEKLSTEINTSQERAQIVLRNLKNTHSRSIPFKSVMKALHSELNHSHSLQEDLNKKKHEQFQIVQNAMLYANERVSNLTKSDVAELRSMHNPSEGILLLCKCLCILLNVEPIVSEVKYKRSSKRKHSMKLHSKEQDYWAPFRAKMDAKILKTLSSMQLSEISSKKLKQLVQVAGHPKFNDQDVKGSCAALLSLSNWVQALVSMYKIQQSIRESNDQVASAKGRIQIIKGKLELSQKEYSHFLKDMKRLRQELSSVMEQKDILQKEQKENLQQCGEMQRLVNVCDRIRGKSMNEVLRMHNGQESACEFVRQLMGSLKGQLNRKEAPRSSFLHSLRRSAPCEEGIRAMVARAANK</sequence>
<dbReference type="PANTHER" id="PTHR22878">
    <property type="entry name" value="DYNEIN HEAVY CHAIN 6, AXONEMAL-LIKE-RELATED"/>
    <property type="match status" value="1"/>
</dbReference>
<name>A0A7S1KWH7_9EUKA</name>
<dbReference type="InterPro" id="IPR026983">
    <property type="entry name" value="DHC"/>
</dbReference>
<feature type="compositionally biased region" description="Low complexity" evidence="2">
    <location>
        <begin position="1"/>
        <end position="13"/>
    </location>
</feature>
<protein>
    <submittedName>
        <fullName evidence="3">Uncharacterized protein</fullName>
    </submittedName>
</protein>
<dbReference type="EMBL" id="HBGD01011500">
    <property type="protein sequence ID" value="CAD9086256.1"/>
    <property type="molecule type" value="Transcribed_RNA"/>
</dbReference>